<feature type="region of interest" description="Disordered" evidence="1">
    <location>
        <begin position="43"/>
        <end position="78"/>
    </location>
</feature>
<organism evidence="2 3">
    <name type="scientific">Ostreococcus lucimarinus (strain CCE9901)</name>
    <dbReference type="NCBI Taxonomy" id="436017"/>
    <lineage>
        <taxon>Eukaryota</taxon>
        <taxon>Viridiplantae</taxon>
        <taxon>Chlorophyta</taxon>
        <taxon>Mamiellophyceae</taxon>
        <taxon>Mamiellales</taxon>
        <taxon>Bathycoccaceae</taxon>
        <taxon>Ostreococcus</taxon>
    </lineage>
</organism>
<accession>A4S8U5</accession>
<evidence type="ECO:0000313" key="3">
    <source>
        <dbReference type="Proteomes" id="UP000001568"/>
    </source>
</evidence>
<dbReference type="Gramene" id="ABP00113">
    <property type="protein sequence ID" value="ABP00113"/>
    <property type="gene ID" value="OSTLU_27972"/>
</dbReference>
<proteinExistence type="predicted"/>
<evidence type="ECO:0000313" key="2">
    <source>
        <dbReference type="EMBL" id="ABP00113.1"/>
    </source>
</evidence>
<dbReference type="OrthoDB" id="10553251at2759"/>
<dbReference type="KEGG" id="olu:OSTLU_27972"/>
<evidence type="ECO:0000256" key="1">
    <source>
        <dbReference type="SAM" id="MobiDB-lite"/>
    </source>
</evidence>
<keyword evidence="3" id="KW-1185">Reference proteome</keyword>
<name>A4S8U5_OSTLU</name>
<gene>
    <name evidence="2" type="ORF">OSTLU_27972</name>
</gene>
<dbReference type="EMBL" id="CP000596">
    <property type="protein sequence ID" value="ABP00113.1"/>
    <property type="molecule type" value="Genomic_DNA"/>
</dbReference>
<dbReference type="GeneID" id="5005980"/>
<dbReference type="HOGENOM" id="CLU_2626418_0_0_1"/>
<sequence length="78" mass="8597">MLATAATTRDDALAYGTGGWKDCEPICDSLKNGRAEQLAMQEEMMRSMGRDASASASEGESKRERERRAERERARGGK</sequence>
<reference evidence="2 3" key="1">
    <citation type="journal article" date="2007" name="Proc. Natl. Acad. Sci. U.S.A.">
        <title>The tiny eukaryote Ostreococcus provides genomic insights into the paradox of plankton speciation.</title>
        <authorList>
            <person name="Palenik B."/>
            <person name="Grimwood J."/>
            <person name="Aerts A."/>
            <person name="Rouze P."/>
            <person name="Salamov A."/>
            <person name="Putnam N."/>
            <person name="Dupont C."/>
            <person name="Jorgensen R."/>
            <person name="Derelle E."/>
            <person name="Rombauts S."/>
            <person name="Zhou K."/>
            <person name="Otillar R."/>
            <person name="Merchant S.S."/>
            <person name="Podell S."/>
            <person name="Gaasterland T."/>
            <person name="Napoli C."/>
            <person name="Gendler K."/>
            <person name="Manuell A."/>
            <person name="Tai V."/>
            <person name="Vallon O."/>
            <person name="Piganeau G."/>
            <person name="Jancek S."/>
            <person name="Heijde M."/>
            <person name="Jabbari K."/>
            <person name="Bowler C."/>
            <person name="Lohr M."/>
            <person name="Robbens S."/>
            <person name="Werner G."/>
            <person name="Dubchak I."/>
            <person name="Pazour G.J."/>
            <person name="Ren Q."/>
            <person name="Paulsen I."/>
            <person name="Delwiche C."/>
            <person name="Schmutz J."/>
            <person name="Rokhsar D."/>
            <person name="Van de Peer Y."/>
            <person name="Moreau H."/>
            <person name="Grigoriev I.V."/>
        </authorList>
    </citation>
    <scope>NUCLEOTIDE SEQUENCE [LARGE SCALE GENOMIC DNA]</scope>
    <source>
        <strain evidence="2 3">CCE9901</strain>
    </source>
</reference>
<feature type="compositionally biased region" description="Basic and acidic residues" evidence="1">
    <location>
        <begin position="59"/>
        <end position="78"/>
    </location>
</feature>
<dbReference type="RefSeq" id="XP_001421819.1">
    <property type="nucleotide sequence ID" value="XM_001421782.1"/>
</dbReference>
<dbReference type="Proteomes" id="UP000001568">
    <property type="component" value="Chromosome 16"/>
</dbReference>
<protein>
    <submittedName>
        <fullName evidence="2">Uncharacterized protein</fullName>
    </submittedName>
</protein>
<dbReference type="AlphaFoldDB" id="A4S8U5"/>